<protein>
    <submittedName>
        <fullName evidence="2">Ribbon-helix-helix protein, CopG family</fullName>
    </submittedName>
</protein>
<evidence type="ECO:0000313" key="3">
    <source>
        <dbReference type="Proteomes" id="UP000297693"/>
    </source>
</evidence>
<reference evidence="2" key="1">
    <citation type="journal article" date="2019" name="PLoS Negl. Trop. Dis.">
        <title>Revisiting the worldwide diversity of Leptospira species in the environment.</title>
        <authorList>
            <person name="Vincent A.T."/>
            <person name="Schiettekatte O."/>
            <person name="Bourhy P."/>
            <person name="Veyrier F.J."/>
            <person name="Picardeau M."/>
        </authorList>
    </citation>
    <scope>NUCLEOTIDE SEQUENCE [LARGE SCALE GENOMIC DNA]</scope>
    <source>
        <strain evidence="2">201702476</strain>
    </source>
</reference>
<name>A0A4R9K4S4_9LEPT</name>
<dbReference type="AlphaFoldDB" id="A0A4R9K4S4"/>
<accession>A0A4R9K4S4</accession>
<dbReference type="Pfam" id="PF01402">
    <property type="entry name" value="RHH_1"/>
    <property type="match status" value="1"/>
</dbReference>
<dbReference type="InterPro" id="IPR002145">
    <property type="entry name" value="CopG"/>
</dbReference>
<dbReference type="InterPro" id="IPR010985">
    <property type="entry name" value="Ribbon_hlx_hlx"/>
</dbReference>
<evidence type="ECO:0000259" key="1">
    <source>
        <dbReference type="Pfam" id="PF01402"/>
    </source>
</evidence>
<keyword evidence="3" id="KW-1185">Reference proteome</keyword>
<dbReference type="RefSeq" id="WP_135622970.1">
    <property type="nucleotide sequence ID" value="NZ_RQGD01000021.1"/>
</dbReference>
<dbReference type="SUPFAM" id="SSF47598">
    <property type="entry name" value="Ribbon-helix-helix"/>
    <property type="match status" value="1"/>
</dbReference>
<evidence type="ECO:0000313" key="2">
    <source>
        <dbReference type="EMBL" id="TGL61140.1"/>
    </source>
</evidence>
<sequence>MDFVNQTVNISFEKALLKEIDKIAKKEHRSRSELIREAARSYIEKKSRWESIFTFADKVTSKSKFSEKDIFDEISQVRSKRKAS</sequence>
<dbReference type="EMBL" id="RQGD01000021">
    <property type="protein sequence ID" value="TGL61140.1"/>
    <property type="molecule type" value="Genomic_DNA"/>
</dbReference>
<dbReference type="InterPro" id="IPR013321">
    <property type="entry name" value="Arc_rbn_hlx_hlx"/>
</dbReference>
<proteinExistence type="predicted"/>
<gene>
    <name evidence="2" type="ORF">EHQ58_05950</name>
</gene>
<dbReference type="Gene3D" id="1.10.1220.10">
    <property type="entry name" value="Met repressor-like"/>
    <property type="match status" value="1"/>
</dbReference>
<feature type="domain" description="Ribbon-helix-helix protein CopG" evidence="1">
    <location>
        <begin position="8"/>
        <end position="46"/>
    </location>
</feature>
<organism evidence="2 3">
    <name type="scientific">Leptospira ognonensis</name>
    <dbReference type="NCBI Taxonomy" id="2484945"/>
    <lineage>
        <taxon>Bacteria</taxon>
        <taxon>Pseudomonadati</taxon>
        <taxon>Spirochaetota</taxon>
        <taxon>Spirochaetia</taxon>
        <taxon>Leptospirales</taxon>
        <taxon>Leptospiraceae</taxon>
        <taxon>Leptospira</taxon>
    </lineage>
</organism>
<dbReference type="OrthoDB" id="343090at2"/>
<dbReference type="CDD" id="cd22231">
    <property type="entry name" value="RHH_NikR_HicB-like"/>
    <property type="match status" value="1"/>
</dbReference>
<dbReference type="GO" id="GO:0006355">
    <property type="term" value="P:regulation of DNA-templated transcription"/>
    <property type="evidence" value="ECO:0007669"/>
    <property type="project" value="InterPro"/>
</dbReference>
<comment type="caution">
    <text evidence="2">The sequence shown here is derived from an EMBL/GenBank/DDBJ whole genome shotgun (WGS) entry which is preliminary data.</text>
</comment>
<dbReference type="Proteomes" id="UP000297693">
    <property type="component" value="Unassembled WGS sequence"/>
</dbReference>